<name>A0A9N7RMS4_STRHE</name>
<dbReference type="GO" id="GO:0003677">
    <property type="term" value="F:DNA binding"/>
    <property type="evidence" value="ECO:0007669"/>
    <property type="project" value="UniProtKB-KW"/>
</dbReference>
<feature type="region of interest" description="Disordered" evidence="8">
    <location>
        <begin position="1"/>
        <end position="43"/>
    </location>
</feature>
<evidence type="ECO:0000256" key="5">
    <source>
        <dbReference type="ARBA" id="ARBA00023125"/>
    </source>
</evidence>
<feature type="compositionally biased region" description="Basic and acidic residues" evidence="8">
    <location>
        <begin position="208"/>
        <end position="218"/>
    </location>
</feature>
<feature type="compositionally biased region" description="Polar residues" evidence="8">
    <location>
        <begin position="248"/>
        <end position="257"/>
    </location>
</feature>
<evidence type="ECO:0000256" key="4">
    <source>
        <dbReference type="ARBA" id="ARBA00023015"/>
    </source>
</evidence>
<evidence type="ECO:0000259" key="9">
    <source>
        <dbReference type="PROSITE" id="PS51032"/>
    </source>
</evidence>
<evidence type="ECO:0000256" key="7">
    <source>
        <dbReference type="ARBA" id="ARBA00023242"/>
    </source>
</evidence>
<sequence length="280" mass="30764">MEEALRRLNGTLCRDSDPHPPATKRRAASSSASQPPAMRYRGVRRRPWGRYAAEIRDPQSKERRWLGTFDTAEEAACAYDCAARAMRGVKARTNFVYPKPPSSQPPTMGLRNTFALNSKIYPQSPTDLITPTAAAFSLHPYHFPKLSCNTTLLAPTTLFSDTTSSLLTPNYLSKVQDNNNSEPVDFFSTEKSGGSGLLEEVLKGFFPKPDRTKTTNEAKRKHASSDNEFSAQYNYSSSSNLHSNGSSEGPQLNSTTASSGMVGDIVHYQEALNLFAAKLG</sequence>
<keyword evidence="2" id="KW-0936">Ethylene signaling pathway</keyword>
<dbReference type="PANTHER" id="PTHR31677">
    <property type="entry name" value="AP2 DOMAIN CLASS TRANSCRIPTION FACTOR"/>
    <property type="match status" value="1"/>
</dbReference>
<dbReference type="EMBL" id="CACSLK010027840">
    <property type="protein sequence ID" value="CAA0833722.1"/>
    <property type="molecule type" value="Genomic_DNA"/>
</dbReference>
<dbReference type="PRINTS" id="PR00367">
    <property type="entry name" value="ETHRSPELEMNT"/>
</dbReference>
<protein>
    <submittedName>
        <fullName evidence="10">Ethylene-responsive transcription factor ESR2</fullName>
    </submittedName>
</protein>
<evidence type="ECO:0000256" key="2">
    <source>
        <dbReference type="ARBA" id="ARBA00022745"/>
    </source>
</evidence>
<dbReference type="SMART" id="SM00380">
    <property type="entry name" value="AP2"/>
    <property type="match status" value="1"/>
</dbReference>
<dbReference type="InterPro" id="IPR016177">
    <property type="entry name" value="DNA-bd_dom_sf"/>
</dbReference>
<keyword evidence="4" id="KW-0805">Transcription regulation</keyword>
<proteinExistence type="predicted"/>
<evidence type="ECO:0000256" key="6">
    <source>
        <dbReference type="ARBA" id="ARBA00023163"/>
    </source>
</evidence>
<feature type="domain" description="AP2/ERF" evidence="9">
    <location>
        <begin position="39"/>
        <end position="96"/>
    </location>
</feature>
<accession>A0A9N7RMS4</accession>
<keyword evidence="11" id="KW-1185">Reference proteome</keyword>
<keyword evidence="3" id="KW-0611">Plant defense</keyword>
<keyword evidence="7" id="KW-0539">Nucleus</keyword>
<keyword evidence="5" id="KW-0238">DNA-binding</keyword>
<dbReference type="InterPro" id="IPR036955">
    <property type="entry name" value="AP2/ERF_dom_sf"/>
</dbReference>
<comment type="subcellular location">
    <subcellularLocation>
        <location evidence="1">Nucleus</location>
    </subcellularLocation>
</comment>
<dbReference type="SUPFAM" id="SSF54171">
    <property type="entry name" value="DNA-binding domain"/>
    <property type="match status" value="1"/>
</dbReference>
<comment type="caution">
    <text evidence="10">The sequence shown here is derived from an EMBL/GenBank/DDBJ whole genome shotgun (WGS) entry which is preliminary data.</text>
</comment>
<keyword evidence="6" id="KW-0804">Transcription</keyword>
<dbReference type="PROSITE" id="PS51032">
    <property type="entry name" value="AP2_ERF"/>
    <property type="match status" value="1"/>
</dbReference>
<evidence type="ECO:0000313" key="11">
    <source>
        <dbReference type="Proteomes" id="UP001153555"/>
    </source>
</evidence>
<dbReference type="CDD" id="cd00018">
    <property type="entry name" value="AP2"/>
    <property type="match status" value="1"/>
</dbReference>
<dbReference type="InterPro" id="IPR001471">
    <property type="entry name" value="AP2/ERF_dom"/>
</dbReference>
<organism evidence="10 11">
    <name type="scientific">Striga hermonthica</name>
    <name type="common">Purple witchweed</name>
    <name type="synonym">Buchnera hermonthica</name>
    <dbReference type="NCBI Taxonomy" id="68872"/>
    <lineage>
        <taxon>Eukaryota</taxon>
        <taxon>Viridiplantae</taxon>
        <taxon>Streptophyta</taxon>
        <taxon>Embryophyta</taxon>
        <taxon>Tracheophyta</taxon>
        <taxon>Spermatophyta</taxon>
        <taxon>Magnoliopsida</taxon>
        <taxon>eudicotyledons</taxon>
        <taxon>Gunneridae</taxon>
        <taxon>Pentapetalae</taxon>
        <taxon>asterids</taxon>
        <taxon>lamiids</taxon>
        <taxon>Lamiales</taxon>
        <taxon>Orobanchaceae</taxon>
        <taxon>Buchnereae</taxon>
        <taxon>Striga</taxon>
    </lineage>
</organism>
<dbReference type="PANTHER" id="PTHR31677:SF146">
    <property type="entry name" value="ETHYLENE-RESPONSIVE TRANSCRIPTION FACTOR ESR2"/>
    <property type="match status" value="1"/>
</dbReference>
<feature type="region of interest" description="Disordered" evidence="8">
    <location>
        <begin position="206"/>
        <end position="257"/>
    </location>
</feature>
<dbReference type="Proteomes" id="UP001153555">
    <property type="component" value="Unassembled WGS sequence"/>
</dbReference>
<evidence type="ECO:0000256" key="3">
    <source>
        <dbReference type="ARBA" id="ARBA00022821"/>
    </source>
</evidence>
<dbReference type="GO" id="GO:0003700">
    <property type="term" value="F:DNA-binding transcription factor activity"/>
    <property type="evidence" value="ECO:0007669"/>
    <property type="project" value="InterPro"/>
</dbReference>
<dbReference type="FunFam" id="3.30.730.10:FF:000001">
    <property type="entry name" value="Ethylene-responsive transcription factor 2"/>
    <property type="match status" value="1"/>
</dbReference>
<dbReference type="OrthoDB" id="1902708at2759"/>
<dbReference type="Gene3D" id="3.30.730.10">
    <property type="entry name" value="AP2/ERF domain"/>
    <property type="match status" value="1"/>
</dbReference>
<dbReference type="AlphaFoldDB" id="A0A9N7RMS4"/>
<evidence type="ECO:0000256" key="8">
    <source>
        <dbReference type="SAM" id="MobiDB-lite"/>
    </source>
</evidence>
<dbReference type="GO" id="GO:0006952">
    <property type="term" value="P:defense response"/>
    <property type="evidence" value="ECO:0007669"/>
    <property type="project" value="UniProtKB-KW"/>
</dbReference>
<dbReference type="GO" id="GO:0009873">
    <property type="term" value="P:ethylene-activated signaling pathway"/>
    <property type="evidence" value="ECO:0007669"/>
    <property type="project" value="UniProtKB-KW"/>
</dbReference>
<reference evidence="10" key="1">
    <citation type="submission" date="2019-12" db="EMBL/GenBank/DDBJ databases">
        <authorList>
            <person name="Scholes J."/>
        </authorList>
    </citation>
    <scope>NUCLEOTIDE SEQUENCE</scope>
</reference>
<evidence type="ECO:0000256" key="1">
    <source>
        <dbReference type="ARBA" id="ARBA00004123"/>
    </source>
</evidence>
<gene>
    <name evidence="10" type="ORF">SHERM_28980</name>
</gene>
<dbReference type="GO" id="GO:0005634">
    <property type="term" value="C:nucleus"/>
    <property type="evidence" value="ECO:0007669"/>
    <property type="project" value="UniProtKB-SubCell"/>
</dbReference>
<feature type="compositionally biased region" description="Low complexity" evidence="8">
    <location>
        <begin position="28"/>
        <end position="40"/>
    </location>
</feature>
<dbReference type="Pfam" id="PF00847">
    <property type="entry name" value="AP2"/>
    <property type="match status" value="1"/>
</dbReference>
<feature type="compositionally biased region" description="Low complexity" evidence="8">
    <location>
        <begin position="234"/>
        <end position="247"/>
    </location>
</feature>
<evidence type="ECO:0000313" key="10">
    <source>
        <dbReference type="EMBL" id="CAA0833722.1"/>
    </source>
</evidence>